<sequence>MDDDDDVFAALVDAMGEELEEMESSQLETEEGEANKPIHQTPYAPTQRSANGDISKDYGRTSMDPDSMLKRIQQLEAELAQQKQALQGSASPKALPRTSSVPGPSQGQPAAPATKKARFLKVDTDISEIIDKKPSQAHPKKSSTLRKPLTLADIGLSESSDEDEDTPSLSKAGKALKRKLALQEVDERDAKRKTAIEASISQLDTKSPFTSFASPVASSQVQLKGPKPAEKVVEKCPYSGIALLNPILSTSDIQDRLGSKRFCKLSQLPSLKSSIHHEMDWMTVGVVVQKLPTKMSANGTPFSIWKLNDLEETSKMTTLFLFSDAHKDCWRIPVRTVVAVLAPTIMPNKQGKDDLSISVTAGNRVIELGFAEDMGICKGHTKGGEACTNLINSRKAEFCVYHLKAALQKVSSSRMELQANYSGVQPKGSKVQQVADGYIYGGKMFANPGKMAPPTAVTKSATKAPVAAKYVSKEAQALIDEARAVAKRNLTEEESNMLDKMTKNNAQLNKVIINDGPGTRNLLRSATKKEMTGPSAKARFVTPGQMLEEHKAKMAKLMAANQSSKIPEISTSLQNSAQKYSSQSPSSLLSPQRSQSTHSEAGHSSFRFNGSLNVAPKLARNSLVGDVISLDEEEATQLAPVRPKLMPLVSTPSQSRALAKLKESGLGIAKGDPNKLSNGLSARARDHIQEHLHKADKPLSSPAQRRVCNLAEDPEIQALLKETSLHEDLCKVGEMNYIDNYFAKATVKESIEEAMENTMEMECSVVTCKKCGYTANSLADRCFNEKHDHVRHKATKKFFQCKKCSKRKPSFNVIPSPCKSCGGSYFQRCGMLAYERKGPKLDSEMLLIRGDEEPKFLNSLRN</sequence>
<gene>
    <name evidence="11" type="primary">RvY_14556-1</name>
    <name evidence="11" type="synonym">RvY_14556.1</name>
    <name evidence="11" type="ORF">RvY_14556</name>
</gene>
<comment type="subcellular location">
    <subcellularLocation>
        <location evidence="1">Nucleus</location>
    </subcellularLocation>
</comment>
<dbReference type="InterPro" id="IPR056791">
    <property type="entry name" value="Znf_Mcm10_C"/>
</dbReference>
<evidence type="ECO:0000256" key="6">
    <source>
        <dbReference type="ARBA" id="ARBA00022771"/>
    </source>
</evidence>
<dbReference type="Pfam" id="PF22379">
    <property type="entry name" value="OB_MCM10"/>
    <property type="match status" value="1"/>
</dbReference>
<feature type="compositionally biased region" description="Low complexity" evidence="9">
    <location>
        <begin position="102"/>
        <end position="113"/>
    </location>
</feature>
<dbReference type="GO" id="GO:0043596">
    <property type="term" value="C:nuclear replication fork"/>
    <property type="evidence" value="ECO:0007669"/>
    <property type="project" value="TreeGrafter"/>
</dbReference>
<feature type="domain" description="Replication factor Mcm10 C-terminal" evidence="10">
    <location>
        <begin position="512"/>
        <end position="859"/>
    </location>
</feature>
<keyword evidence="12" id="KW-1185">Reference proteome</keyword>
<keyword evidence="6" id="KW-0863">Zinc-finger</keyword>
<accession>A0A1D1VTN1</accession>
<dbReference type="Pfam" id="PF24863">
    <property type="entry name" value="zf-CCCH_Mcm10"/>
    <property type="match status" value="1"/>
</dbReference>
<dbReference type="InterPro" id="IPR055065">
    <property type="entry name" value="OB_MCM10"/>
</dbReference>
<feature type="compositionally biased region" description="Polar residues" evidence="9">
    <location>
        <begin position="43"/>
        <end position="52"/>
    </location>
</feature>
<comment type="caution">
    <text evidence="11">The sequence shown here is derived from an EMBL/GenBank/DDBJ whole genome shotgun (WGS) entry which is preliminary data.</text>
</comment>
<evidence type="ECO:0000256" key="7">
    <source>
        <dbReference type="ARBA" id="ARBA00022833"/>
    </source>
</evidence>
<organism evidence="11 12">
    <name type="scientific">Ramazzottius varieornatus</name>
    <name type="common">Water bear</name>
    <name type="synonym">Tardigrade</name>
    <dbReference type="NCBI Taxonomy" id="947166"/>
    <lineage>
        <taxon>Eukaryota</taxon>
        <taxon>Metazoa</taxon>
        <taxon>Ecdysozoa</taxon>
        <taxon>Tardigrada</taxon>
        <taxon>Eutardigrada</taxon>
        <taxon>Parachela</taxon>
        <taxon>Hypsibioidea</taxon>
        <taxon>Ramazzottiidae</taxon>
        <taxon>Ramazzottius</taxon>
    </lineage>
</organism>
<dbReference type="AlphaFoldDB" id="A0A1D1VTN1"/>
<feature type="compositionally biased region" description="Low complexity" evidence="9">
    <location>
        <begin position="74"/>
        <end position="87"/>
    </location>
</feature>
<keyword evidence="7" id="KW-0862">Zinc</keyword>
<dbReference type="SMART" id="SM01280">
    <property type="entry name" value="Mcm10"/>
    <property type="match status" value="1"/>
</dbReference>
<dbReference type="EMBL" id="BDGG01000010">
    <property type="protein sequence ID" value="GAV04246.1"/>
    <property type="molecule type" value="Genomic_DNA"/>
</dbReference>
<feature type="compositionally biased region" description="Basic and acidic residues" evidence="9">
    <location>
        <begin position="120"/>
        <end position="134"/>
    </location>
</feature>
<evidence type="ECO:0000313" key="12">
    <source>
        <dbReference type="Proteomes" id="UP000186922"/>
    </source>
</evidence>
<dbReference type="GO" id="GO:0006270">
    <property type="term" value="P:DNA replication initiation"/>
    <property type="evidence" value="ECO:0007669"/>
    <property type="project" value="InterPro"/>
</dbReference>
<dbReference type="OrthoDB" id="273123at2759"/>
<proteinExistence type="inferred from homology"/>
<reference evidence="11 12" key="1">
    <citation type="journal article" date="2016" name="Nat. Commun.">
        <title>Extremotolerant tardigrade genome and improved radiotolerance of human cultured cells by tardigrade-unique protein.</title>
        <authorList>
            <person name="Hashimoto T."/>
            <person name="Horikawa D.D."/>
            <person name="Saito Y."/>
            <person name="Kuwahara H."/>
            <person name="Kozuka-Hata H."/>
            <person name="Shin-I T."/>
            <person name="Minakuchi Y."/>
            <person name="Ohishi K."/>
            <person name="Motoyama A."/>
            <person name="Aizu T."/>
            <person name="Enomoto A."/>
            <person name="Kondo K."/>
            <person name="Tanaka S."/>
            <person name="Hara Y."/>
            <person name="Koshikawa S."/>
            <person name="Sagara H."/>
            <person name="Miura T."/>
            <person name="Yokobori S."/>
            <person name="Miyagawa K."/>
            <person name="Suzuki Y."/>
            <person name="Kubo T."/>
            <person name="Oyama M."/>
            <person name="Kohara Y."/>
            <person name="Fujiyama A."/>
            <person name="Arakawa K."/>
            <person name="Katayama T."/>
            <person name="Toyoda A."/>
            <person name="Kunieda T."/>
        </authorList>
    </citation>
    <scope>NUCLEOTIDE SEQUENCE [LARGE SCALE GENOMIC DNA]</scope>
    <source>
        <strain evidence="11 12">YOKOZUNA-1</strain>
    </source>
</reference>
<evidence type="ECO:0000256" key="2">
    <source>
        <dbReference type="ARBA" id="ARBA00009679"/>
    </source>
</evidence>
<evidence type="ECO:0000256" key="9">
    <source>
        <dbReference type="SAM" id="MobiDB-lite"/>
    </source>
</evidence>
<evidence type="ECO:0000256" key="1">
    <source>
        <dbReference type="ARBA" id="ARBA00004123"/>
    </source>
</evidence>
<feature type="region of interest" description="Disordered" evidence="9">
    <location>
        <begin position="572"/>
        <end position="608"/>
    </location>
</feature>
<dbReference type="InterPro" id="IPR015408">
    <property type="entry name" value="Znf_Mcm10/DnaG"/>
</dbReference>
<feature type="compositionally biased region" description="Low complexity" evidence="9">
    <location>
        <begin position="581"/>
        <end position="596"/>
    </location>
</feature>
<dbReference type="Gene3D" id="2.40.50.140">
    <property type="entry name" value="Nucleic acid-binding proteins"/>
    <property type="match status" value="1"/>
</dbReference>
<evidence type="ECO:0000259" key="10">
    <source>
        <dbReference type="SMART" id="SM01280"/>
    </source>
</evidence>
<feature type="compositionally biased region" description="Acidic residues" evidence="9">
    <location>
        <begin position="15"/>
        <end position="32"/>
    </location>
</feature>
<comment type="similarity">
    <text evidence="2">Belongs to the MCM10 family.</text>
</comment>
<protein>
    <recommendedName>
        <fullName evidence="3">Protein MCM10 homolog</fullName>
    </recommendedName>
</protein>
<evidence type="ECO:0000313" key="11">
    <source>
        <dbReference type="EMBL" id="GAV04246.1"/>
    </source>
</evidence>
<dbReference type="STRING" id="947166.A0A1D1VTN1"/>
<dbReference type="GO" id="GO:0008270">
    <property type="term" value="F:zinc ion binding"/>
    <property type="evidence" value="ECO:0007669"/>
    <property type="project" value="UniProtKB-KW"/>
</dbReference>
<dbReference type="GO" id="GO:0003688">
    <property type="term" value="F:DNA replication origin binding"/>
    <property type="evidence" value="ECO:0007669"/>
    <property type="project" value="TreeGrafter"/>
</dbReference>
<dbReference type="InterPro" id="IPR015411">
    <property type="entry name" value="Rep_factor_Mcm10_C"/>
</dbReference>
<dbReference type="InterPro" id="IPR040184">
    <property type="entry name" value="Mcm10"/>
</dbReference>
<evidence type="ECO:0000256" key="3">
    <source>
        <dbReference type="ARBA" id="ARBA00017770"/>
    </source>
</evidence>
<evidence type="ECO:0000256" key="5">
    <source>
        <dbReference type="ARBA" id="ARBA00022723"/>
    </source>
</evidence>
<keyword evidence="5" id="KW-0479">Metal-binding</keyword>
<keyword evidence="4" id="KW-0235">DNA replication</keyword>
<evidence type="ECO:0000256" key="8">
    <source>
        <dbReference type="ARBA" id="ARBA00023242"/>
    </source>
</evidence>
<dbReference type="Pfam" id="PF09329">
    <property type="entry name" value="zf-primase"/>
    <property type="match status" value="1"/>
</dbReference>
<dbReference type="InterPro" id="IPR012340">
    <property type="entry name" value="NA-bd_OB-fold"/>
</dbReference>
<dbReference type="Proteomes" id="UP000186922">
    <property type="component" value="Unassembled WGS sequence"/>
</dbReference>
<name>A0A1D1VTN1_RAMVA</name>
<evidence type="ECO:0000256" key="4">
    <source>
        <dbReference type="ARBA" id="ARBA00022705"/>
    </source>
</evidence>
<dbReference type="PANTHER" id="PTHR13454:SF11">
    <property type="entry name" value="PROTEIN MCM10 HOMOLOG"/>
    <property type="match status" value="1"/>
</dbReference>
<dbReference type="Pfam" id="PF09332">
    <property type="entry name" value="Mcm10"/>
    <property type="match status" value="1"/>
</dbReference>
<dbReference type="GO" id="GO:0003697">
    <property type="term" value="F:single-stranded DNA binding"/>
    <property type="evidence" value="ECO:0007669"/>
    <property type="project" value="InterPro"/>
</dbReference>
<dbReference type="PANTHER" id="PTHR13454">
    <property type="entry name" value="PROTEIN MCM10 HOMOLOG"/>
    <property type="match status" value="1"/>
</dbReference>
<keyword evidence="8" id="KW-0539">Nucleus</keyword>
<feature type="region of interest" description="Disordered" evidence="9">
    <location>
        <begin position="14"/>
        <end position="150"/>
    </location>
</feature>